<feature type="transmembrane region" description="Helical" evidence="1">
    <location>
        <begin position="47"/>
        <end position="70"/>
    </location>
</feature>
<dbReference type="AlphaFoldDB" id="A0A226EBF3"/>
<name>A0A226EBF3_FOLCA</name>
<keyword evidence="1" id="KW-1133">Transmembrane helix</keyword>
<feature type="transmembrane region" description="Helical" evidence="1">
    <location>
        <begin position="165"/>
        <end position="183"/>
    </location>
</feature>
<keyword evidence="1" id="KW-0472">Membrane</keyword>
<feature type="transmembrane region" description="Helical" evidence="1">
    <location>
        <begin position="189"/>
        <end position="208"/>
    </location>
</feature>
<comment type="caution">
    <text evidence="2">The sequence shown here is derived from an EMBL/GenBank/DDBJ whole genome shotgun (WGS) entry which is preliminary data.</text>
</comment>
<evidence type="ECO:0000313" key="2">
    <source>
        <dbReference type="EMBL" id="OXA54770.1"/>
    </source>
</evidence>
<evidence type="ECO:0000256" key="1">
    <source>
        <dbReference type="SAM" id="Phobius"/>
    </source>
</evidence>
<evidence type="ECO:0000313" key="3">
    <source>
        <dbReference type="Proteomes" id="UP000198287"/>
    </source>
</evidence>
<keyword evidence="1" id="KW-0812">Transmembrane</keyword>
<accession>A0A226EBF3</accession>
<dbReference type="EMBL" id="LNIX01000005">
    <property type="protein sequence ID" value="OXA54770.1"/>
    <property type="molecule type" value="Genomic_DNA"/>
</dbReference>
<protein>
    <submittedName>
        <fullName evidence="2">Uncharacterized protein</fullName>
    </submittedName>
</protein>
<reference evidence="2 3" key="1">
    <citation type="submission" date="2015-12" db="EMBL/GenBank/DDBJ databases">
        <title>The genome of Folsomia candida.</title>
        <authorList>
            <person name="Faddeeva A."/>
            <person name="Derks M.F."/>
            <person name="Anvar Y."/>
            <person name="Smit S."/>
            <person name="Van Straalen N."/>
            <person name="Roelofs D."/>
        </authorList>
    </citation>
    <scope>NUCLEOTIDE SEQUENCE [LARGE SCALE GENOMIC DNA]</scope>
    <source>
        <strain evidence="2 3">VU population</strain>
        <tissue evidence="2">Whole body</tissue>
    </source>
</reference>
<organism evidence="2 3">
    <name type="scientific">Folsomia candida</name>
    <name type="common">Springtail</name>
    <dbReference type="NCBI Taxonomy" id="158441"/>
    <lineage>
        <taxon>Eukaryota</taxon>
        <taxon>Metazoa</taxon>
        <taxon>Ecdysozoa</taxon>
        <taxon>Arthropoda</taxon>
        <taxon>Hexapoda</taxon>
        <taxon>Collembola</taxon>
        <taxon>Entomobryomorpha</taxon>
        <taxon>Isotomoidea</taxon>
        <taxon>Isotomidae</taxon>
        <taxon>Proisotominae</taxon>
        <taxon>Folsomia</taxon>
    </lineage>
</organism>
<proteinExistence type="predicted"/>
<keyword evidence="3" id="KW-1185">Reference proteome</keyword>
<gene>
    <name evidence="2" type="ORF">Fcan01_11081</name>
</gene>
<feature type="transmembrane region" description="Helical" evidence="1">
    <location>
        <begin position="118"/>
        <end position="140"/>
    </location>
</feature>
<sequence length="218" mass="24518">MIFLCLSLIKCEIEFISLFICCPIYLKFENGEPIFKLTQSPRKSNHVMINTAKLALLSIYATFLLCNAFYHVAHTSVGIEPKASLSFLQLSFQSLYPPASGVPKSQDRLYYGNLFKGVMWILVYGFSIIAPLTITVLNVVDPDRLPFLGSILPHFTDCANGDRKLIILVLHMTSVIFQTYLYSMLASSVLMVLGNVFFLSVLSLYNNLNKIVRLVAMN</sequence>
<dbReference type="Proteomes" id="UP000198287">
    <property type="component" value="Unassembled WGS sequence"/>
</dbReference>